<dbReference type="InterPro" id="IPR017731">
    <property type="entry name" value="TssM1-like"/>
</dbReference>
<keyword evidence="1" id="KW-1133">Transmembrane helix</keyword>
<dbReference type="EMBL" id="CP014692">
    <property type="protein sequence ID" value="AQS83502.1"/>
    <property type="molecule type" value="Genomic_DNA"/>
</dbReference>
<sequence>MNGMPSILSLLTGRWSIGLLATFIIGLLIWYLGDLVPGLRTPLDKEIGIVAVFIIAMGINAGLTLYRRRRDTRLMSGVAGEGGQSDDSAASVQAEAEDEVRLLRERLQNSLGLLKKARKNRGYLYEQPWFVLIGPPGSGKTTLLSQSGLQFPLAQPDGTGGLTPGSVAGIGGTRLCDWWFADEAVLIDTAGRFTTQDSNETVDRTGWLGFLDLLRKTRARQPLNGVIVMISLADVVTVSQTERLSHARMIRDRIREITERLGVSIPVYAVFTKADRIAGFTEFFDDLDRDYRRQVWGMTFPVSGDIKGFENEFRLLVTRLNDRLYERLQQERIPSRRAAIASFPIQIETLTEALDEFLKAAFGSTRLDPAPFIRGVYFTSSAQEGTPVDRLSSMLARSFGIDQRRMPALRAVSGRPYFVERLIREVILGEARLVAVSPAKMRRQRIVRYSSFAAIGLFTVAGCLLLWQRNMQNRNAIASNEQAIGFYRSKLEHLQLDPVADDNLPSILPALNAARELPDTRTLARNHDFWPDLAISQDTNLATTNRLIYQAALQRLLLPRLLWRLENQIQEHFSQPAFLYEATRIYLMLGNQGPLEPKMVRDWMLLDWESRYPGPAMKQARDQLLQHLDALLAIPLPDMQINGGMVRQTRAEFSRVTPAERVYGRIRASAVSVPDWSPEQVLGHGQKEFTRLSGRPMSDTIPGFYTSAGFRQVLLPSLSSAAQDVANESWVLGNTDQSMNGTTPARLEEGVIALYTADYIRHWDEMLSDLALVPFAGHSDLVQRLYVLSSPQSPMRDFLVSITHELTPTADAQAEQNGDDKTRPDPEKARLAGLFAQNGKSGQTAPAPGSAIDMHYAPLVIFTGRSGQAPPINGVMQILNQFEGAIAQLPNADNPTQILESTQNPVQALEAEAGRQPQPVARWLSQIATAGASTMAGDAHRAATAAYTDGQGPGQLCHDVVDGHYPFDPSSEEDAPFDQFVRLFAPAGALDSYFTTQLAAYVDTKGPVWKAHPIGNTAPPVSGAALLQFQQAARIRTLLFPGNMAIPAVHLRITPVAADSQSTAVNLKFGSMMAAWKAGANGALGQALGASITWPGDNMSNITLDFVPEAAFPRRMQGPWAFFHLLDSGVLTPTGKPDELTATFRSGDREVTYALETSTPEQVLDRSLFVHFHCPALR</sequence>
<dbReference type="Gene3D" id="3.40.50.300">
    <property type="entry name" value="P-loop containing nucleotide triphosphate hydrolases"/>
    <property type="match status" value="1"/>
</dbReference>
<dbReference type="InterPro" id="IPR009612">
    <property type="entry name" value="IcmF-rel"/>
</dbReference>
<dbReference type="Proteomes" id="UP000188937">
    <property type="component" value="Chromosome"/>
</dbReference>
<evidence type="ECO:0000313" key="6">
    <source>
        <dbReference type="Proteomes" id="UP000188937"/>
    </source>
</evidence>
<dbReference type="Pfam" id="PF14331">
    <property type="entry name" value="IcmF-related_N"/>
    <property type="match status" value="1"/>
</dbReference>
<reference evidence="5 6" key="1">
    <citation type="submission" date="2016-03" db="EMBL/GenBank/DDBJ databases">
        <title>Acetic acid bacteria sequencing.</title>
        <authorList>
            <person name="Brandt J."/>
            <person name="Jakob F."/>
            <person name="Vogel R.F."/>
        </authorList>
    </citation>
    <scope>NUCLEOTIDE SEQUENCE [LARGE SCALE GENOMIC DNA]</scope>
    <source>
        <strain evidence="5 6">TMW2.1153</strain>
    </source>
</reference>
<evidence type="ECO:0008006" key="7">
    <source>
        <dbReference type="Google" id="ProtNLM"/>
    </source>
</evidence>
<dbReference type="STRING" id="435.A0U92_00590"/>
<dbReference type="InterPro" id="IPR010623">
    <property type="entry name" value="IcmF_C"/>
</dbReference>
<dbReference type="AlphaFoldDB" id="A0A1U9KCL2"/>
<dbReference type="PANTHER" id="PTHR36153:SF1">
    <property type="entry name" value="TYPE VI SECRETION SYSTEM COMPONENT TSSM1"/>
    <property type="match status" value="1"/>
</dbReference>
<feature type="domain" description="Type VI secretion system IcmF C-terminal" evidence="2">
    <location>
        <begin position="1053"/>
        <end position="1158"/>
    </location>
</feature>
<keyword evidence="1" id="KW-0812">Transmembrane</keyword>
<dbReference type="OrthoDB" id="9758229at2"/>
<dbReference type="Pfam" id="PF06761">
    <property type="entry name" value="IcmF-related"/>
    <property type="match status" value="1"/>
</dbReference>
<feature type="transmembrane region" description="Helical" evidence="1">
    <location>
        <begin position="12"/>
        <end position="32"/>
    </location>
</feature>
<feature type="domain" description="IcmF-related" evidence="3">
    <location>
        <begin position="508"/>
        <end position="805"/>
    </location>
</feature>
<evidence type="ECO:0000256" key="1">
    <source>
        <dbReference type="SAM" id="Phobius"/>
    </source>
</evidence>
<dbReference type="CDD" id="cd00882">
    <property type="entry name" value="Ras_like_GTPase"/>
    <property type="match status" value="1"/>
</dbReference>
<dbReference type="InterPro" id="IPR053156">
    <property type="entry name" value="T6SS_TssM-like"/>
</dbReference>
<dbReference type="Pfam" id="PF06744">
    <property type="entry name" value="IcmF_C"/>
    <property type="match status" value="1"/>
</dbReference>
<feature type="domain" description="Type VI secretion system component TssM1 N-terminal" evidence="4">
    <location>
        <begin position="201"/>
        <end position="454"/>
    </location>
</feature>
<feature type="transmembrane region" description="Helical" evidence="1">
    <location>
        <begin position="446"/>
        <end position="467"/>
    </location>
</feature>
<evidence type="ECO:0000259" key="2">
    <source>
        <dbReference type="Pfam" id="PF06744"/>
    </source>
</evidence>
<evidence type="ECO:0000313" key="5">
    <source>
        <dbReference type="EMBL" id="AQS83502.1"/>
    </source>
</evidence>
<dbReference type="KEGG" id="aace:A0U92_00590"/>
<protein>
    <recommendedName>
        <fullName evidence="7">Type VI secretion protein IcmF</fullName>
    </recommendedName>
</protein>
<keyword evidence="6" id="KW-1185">Reference proteome</keyword>
<dbReference type="InterPro" id="IPR025743">
    <property type="entry name" value="TssM1_N"/>
</dbReference>
<dbReference type="InterPro" id="IPR027417">
    <property type="entry name" value="P-loop_NTPase"/>
</dbReference>
<dbReference type="NCBIfam" id="TIGR03348">
    <property type="entry name" value="VI_IcmF"/>
    <property type="match status" value="1"/>
</dbReference>
<organism evidence="5 6">
    <name type="scientific">Acetobacter aceti</name>
    <dbReference type="NCBI Taxonomy" id="435"/>
    <lineage>
        <taxon>Bacteria</taxon>
        <taxon>Pseudomonadati</taxon>
        <taxon>Pseudomonadota</taxon>
        <taxon>Alphaproteobacteria</taxon>
        <taxon>Acetobacterales</taxon>
        <taxon>Acetobacteraceae</taxon>
        <taxon>Acetobacter</taxon>
        <taxon>Acetobacter subgen. Acetobacter</taxon>
    </lineage>
</organism>
<feature type="transmembrane region" description="Helical" evidence="1">
    <location>
        <begin position="47"/>
        <end position="66"/>
    </location>
</feature>
<gene>
    <name evidence="5" type="ORF">A0U92_00590</name>
</gene>
<keyword evidence="1" id="KW-0472">Membrane</keyword>
<dbReference type="PANTHER" id="PTHR36153">
    <property type="entry name" value="INNER MEMBRANE PROTEIN-RELATED"/>
    <property type="match status" value="1"/>
</dbReference>
<evidence type="ECO:0000259" key="3">
    <source>
        <dbReference type="Pfam" id="PF06761"/>
    </source>
</evidence>
<accession>A0A1U9KCL2</accession>
<proteinExistence type="predicted"/>
<dbReference type="SUPFAM" id="SSF52540">
    <property type="entry name" value="P-loop containing nucleoside triphosphate hydrolases"/>
    <property type="match status" value="1"/>
</dbReference>
<name>A0A1U9KCL2_ACEAC</name>
<evidence type="ECO:0000259" key="4">
    <source>
        <dbReference type="Pfam" id="PF14331"/>
    </source>
</evidence>